<dbReference type="PANTHER" id="PTHR31672:SF13">
    <property type="entry name" value="F-BOX PROTEIN CPR30-LIKE"/>
    <property type="match status" value="1"/>
</dbReference>
<dbReference type="NCBIfam" id="TIGR01640">
    <property type="entry name" value="F_box_assoc_1"/>
    <property type="match status" value="1"/>
</dbReference>
<dbReference type="PANTHER" id="PTHR31672">
    <property type="entry name" value="BNACNNG10540D PROTEIN"/>
    <property type="match status" value="1"/>
</dbReference>
<evidence type="ECO:0000313" key="2">
    <source>
        <dbReference type="EMBL" id="PVH36893.1"/>
    </source>
</evidence>
<dbReference type="AlphaFoldDB" id="A0A2T8IGS8"/>
<sequence>MASTSTSFHDGSDTTPCVDESMLPADNGDETSRCEDEFMMPVDNEDDQIDDNFSSPRENEPMLSMDDAEDEPDAAAALWLPDVPIRNILARMPPSSATRFKNHLAAPVRSVLLHDGDAPRPVSVVDEARAARLAALHSCRGKPRHGFTVHNCCGTLACLHSGQRDAELLNPATDESLGLCHFFRRGRRTTWTHAADHLPWYCLGRCAGTGEYKVVHLDVRLPTSRRPHVTCEVLPLGRESWEGSSGRFAPEWKKVGLWHVKYCPADCGVHVAGVVCYLAWCVAGVIMVVSFDLSTHNVGEIDLPVAATEDGGVVASLSELDGRLCLSLVSNGAEARRGDIGAALDMYVRGDDTDGGGKVWFQVCRVDLDVATRCVPRPLLWRGGRILVKRADGSLCYYIIYMDGTGCEGAAAGEEVVYEHKGRRWRKQQLTGVTADVFVKSPLPLQAILRGA</sequence>
<dbReference type="Proteomes" id="UP000243499">
    <property type="component" value="Chromosome 6"/>
</dbReference>
<protein>
    <recommendedName>
        <fullName evidence="3">F-box associated domain-containing protein</fullName>
    </recommendedName>
</protein>
<organism evidence="2">
    <name type="scientific">Panicum hallii</name>
    <dbReference type="NCBI Taxonomy" id="206008"/>
    <lineage>
        <taxon>Eukaryota</taxon>
        <taxon>Viridiplantae</taxon>
        <taxon>Streptophyta</taxon>
        <taxon>Embryophyta</taxon>
        <taxon>Tracheophyta</taxon>
        <taxon>Spermatophyta</taxon>
        <taxon>Magnoliopsida</taxon>
        <taxon>Liliopsida</taxon>
        <taxon>Poales</taxon>
        <taxon>Poaceae</taxon>
        <taxon>PACMAD clade</taxon>
        <taxon>Panicoideae</taxon>
        <taxon>Panicodae</taxon>
        <taxon>Paniceae</taxon>
        <taxon>Panicinae</taxon>
        <taxon>Panicum</taxon>
        <taxon>Panicum sect. Panicum</taxon>
    </lineage>
</organism>
<evidence type="ECO:0008006" key="3">
    <source>
        <dbReference type="Google" id="ProtNLM"/>
    </source>
</evidence>
<feature type="compositionally biased region" description="Polar residues" evidence="1">
    <location>
        <begin position="1"/>
        <end position="15"/>
    </location>
</feature>
<dbReference type="InterPro" id="IPR050796">
    <property type="entry name" value="SCF_F-box_component"/>
</dbReference>
<feature type="region of interest" description="Disordered" evidence="1">
    <location>
        <begin position="1"/>
        <end position="70"/>
    </location>
</feature>
<proteinExistence type="predicted"/>
<gene>
    <name evidence="2" type="ORF">PAHAL_6G192100</name>
</gene>
<dbReference type="EMBL" id="CM008051">
    <property type="protein sequence ID" value="PVH36893.1"/>
    <property type="molecule type" value="Genomic_DNA"/>
</dbReference>
<accession>A0A2T8IGS8</accession>
<evidence type="ECO:0000256" key="1">
    <source>
        <dbReference type="SAM" id="MobiDB-lite"/>
    </source>
</evidence>
<name>A0A2T8IGS8_9POAL</name>
<dbReference type="Gramene" id="PVH36893">
    <property type="protein sequence ID" value="PVH36893"/>
    <property type="gene ID" value="PAHAL_6G192100"/>
</dbReference>
<dbReference type="InterPro" id="IPR017451">
    <property type="entry name" value="F-box-assoc_interact_dom"/>
</dbReference>
<reference evidence="2" key="1">
    <citation type="submission" date="2018-04" db="EMBL/GenBank/DDBJ databases">
        <title>WGS assembly of Panicum hallii.</title>
        <authorList>
            <person name="Lovell J."/>
            <person name="Jenkins J."/>
            <person name="Lowry D."/>
            <person name="Mamidi S."/>
            <person name="Sreedasyam A."/>
            <person name="Weng X."/>
            <person name="Barry K."/>
            <person name="Bonette J."/>
            <person name="Campitelli B."/>
            <person name="Daum C."/>
            <person name="Gordon S."/>
            <person name="Gould B."/>
            <person name="Lipzen A."/>
            <person name="Macqueen A."/>
            <person name="Palacio-Mejia J."/>
            <person name="Plott C."/>
            <person name="Shakirov E."/>
            <person name="Shu S."/>
            <person name="Yoshinaga Y."/>
            <person name="Zane M."/>
            <person name="Rokhsar D."/>
            <person name="Grimwood J."/>
            <person name="Schmutz J."/>
            <person name="Juenger T."/>
        </authorList>
    </citation>
    <scope>NUCLEOTIDE SEQUENCE [LARGE SCALE GENOMIC DNA]</scope>
    <source>
        <strain evidence="2">FIL2</strain>
    </source>
</reference>